<protein>
    <submittedName>
        <fullName evidence="3">Uncharacterized protein</fullName>
    </submittedName>
</protein>
<feature type="compositionally biased region" description="Low complexity" evidence="1">
    <location>
        <begin position="188"/>
        <end position="215"/>
    </location>
</feature>
<keyword evidence="2" id="KW-0472">Membrane</keyword>
<proteinExistence type="predicted"/>
<feature type="compositionally biased region" description="Low complexity" evidence="1">
    <location>
        <begin position="251"/>
        <end position="266"/>
    </location>
</feature>
<sequence>MPKRKAKAETAVFFCRHDPADCYVPSELPQRQFRGNCGVWSEKRKPFRGSFRGKRYIGGLITAFSLRKTLRLTFTQRRVLSSVMPSLQVLLLGFLVAATHACFCPSCGCGSGGFGGYGGASFQPQTVIWRDLTPFRQPNYYGQQQPMYPPQQYAVPFPQQQPFQPQQPYQQQFPQVAPRPYVQPQPQPSYISQSVSRPQQPQQPQWQPPQQAIQPRGRTYATEAPLYEQPAAPVFESNKATPEKEKVTYGEESAPEATVTTTTTEQPVELDFDETAPQEDKKDDKTEYYYVYYDSNGKKIGKVQTTTLGPNGKPPNTLAPHNGDVTTRKYISRSTTTTTTTSAPESEPEAVTYLESVTQTADEVTEEEGGPAETYDDLIEEQENPTTKPAALNPPAPKPEAPKPAVVVTQAPPSSYEEEKTDYADETQVEPEDTKENSVTPATNENDYKEKRSNLGNQILVDASDSTGEVAPYKRMVGGVKQTPAKRVRKLKKPGFWRVTGKNFIASFSWKRSMIMFNALRFLILLNIFLFVHSDIIVSHEELSLPHGAACPQSFLRPSLLLYLTPVVFIVLLLNKNIIGDVRLIYGQ</sequence>
<dbReference type="AlphaFoldDB" id="A0A8S1I037"/>
<evidence type="ECO:0000313" key="4">
    <source>
        <dbReference type="Proteomes" id="UP000835052"/>
    </source>
</evidence>
<keyword evidence="2" id="KW-1133">Transmembrane helix</keyword>
<dbReference type="Proteomes" id="UP000835052">
    <property type="component" value="Unassembled WGS sequence"/>
</dbReference>
<name>A0A8S1I037_9PELO</name>
<feature type="region of interest" description="Disordered" evidence="1">
    <location>
        <begin position="303"/>
        <end position="449"/>
    </location>
</feature>
<gene>
    <name evidence="3" type="ORF">CAUJ_LOCUS15439</name>
</gene>
<feature type="compositionally biased region" description="Acidic residues" evidence="1">
    <location>
        <begin position="424"/>
        <end position="433"/>
    </location>
</feature>
<evidence type="ECO:0000256" key="1">
    <source>
        <dbReference type="SAM" id="MobiDB-lite"/>
    </source>
</evidence>
<accession>A0A8S1I037</accession>
<feature type="transmembrane region" description="Helical" evidence="2">
    <location>
        <begin position="560"/>
        <end position="579"/>
    </location>
</feature>
<reference evidence="3" key="1">
    <citation type="submission" date="2020-10" db="EMBL/GenBank/DDBJ databases">
        <authorList>
            <person name="Kikuchi T."/>
        </authorList>
    </citation>
    <scope>NUCLEOTIDE SEQUENCE</scope>
    <source>
        <strain evidence="3">NKZ352</strain>
    </source>
</reference>
<evidence type="ECO:0000313" key="3">
    <source>
        <dbReference type="EMBL" id="CAD6199537.1"/>
    </source>
</evidence>
<feature type="region of interest" description="Disordered" evidence="1">
    <location>
        <begin position="151"/>
        <end position="217"/>
    </location>
</feature>
<keyword evidence="2" id="KW-0812">Transmembrane</keyword>
<comment type="caution">
    <text evidence="3">The sequence shown here is derived from an EMBL/GenBank/DDBJ whole genome shotgun (WGS) entry which is preliminary data.</text>
</comment>
<dbReference type="OrthoDB" id="5862488at2759"/>
<organism evidence="3 4">
    <name type="scientific">Caenorhabditis auriculariae</name>
    <dbReference type="NCBI Taxonomy" id="2777116"/>
    <lineage>
        <taxon>Eukaryota</taxon>
        <taxon>Metazoa</taxon>
        <taxon>Ecdysozoa</taxon>
        <taxon>Nematoda</taxon>
        <taxon>Chromadorea</taxon>
        <taxon>Rhabditida</taxon>
        <taxon>Rhabditina</taxon>
        <taxon>Rhabditomorpha</taxon>
        <taxon>Rhabditoidea</taxon>
        <taxon>Rhabditidae</taxon>
        <taxon>Peloderinae</taxon>
        <taxon>Caenorhabditis</taxon>
    </lineage>
</organism>
<evidence type="ECO:0000256" key="2">
    <source>
        <dbReference type="SAM" id="Phobius"/>
    </source>
</evidence>
<feature type="transmembrane region" description="Helical" evidence="2">
    <location>
        <begin position="519"/>
        <end position="540"/>
    </location>
</feature>
<feature type="compositionally biased region" description="Acidic residues" evidence="1">
    <location>
        <begin position="363"/>
        <end position="383"/>
    </location>
</feature>
<dbReference type="EMBL" id="CAJGYM010000182">
    <property type="protein sequence ID" value="CAD6199537.1"/>
    <property type="molecule type" value="Genomic_DNA"/>
</dbReference>
<keyword evidence="4" id="KW-1185">Reference proteome</keyword>
<feature type="compositionally biased region" description="Low complexity" evidence="1">
    <location>
        <begin position="151"/>
        <end position="180"/>
    </location>
</feature>
<feature type="region of interest" description="Disordered" evidence="1">
    <location>
        <begin position="230"/>
        <end position="266"/>
    </location>
</feature>